<dbReference type="GeneID" id="28769344"/>
<organism evidence="1 2">
    <name type="scientific">Paraphaeosphaeria sporulosa</name>
    <dbReference type="NCBI Taxonomy" id="1460663"/>
    <lineage>
        <taxon>Eukaryota</taxon>
        <taxon>Fungi</taxon>
        <taxon>Dikarya</taxon>
        <taxon>Ascomycota</taxon>
        <taxon>Pezizomycotina</taxon>
        <taxon>Dothideomycetes</taxon>
        <taxon>Pleosporomycetidae</taxon>
        <taxon>Pleosporales</taxon>
        <taxon>Massarineae</taxon>
        <taxon>Didymosphaeriaceae</taxon>
        <taxon>Paraphaeosphaeria</taxon>
    </lineage>
</organism>
<accession>A0A177BWL0</accession>
<dbReference type="RefSeq" id="XP_018030239.1">
    <property type="nucleotide sequence ID" value="XM_018185858.1"/>
</dbReference>
<evidence type="ECO:0000313" key="1">
    <source>
        <dbReference type="EMBL" id="OAF99873.1"/>
    </source>
</evidence>
<keyword evidence="2" id="KW-1185">Reference proteome</keyword>
<gene>
    <name evidence="1" type="ORF">CC84DRAFT_325745</name>
</gene>
<name>A0A177BWL0_9PLEO</name>
<protein>
    <submittedName>
        <fullName evidence="1">Uncharacterized protein</fullName>
    </submittedName>
</protein>
<dbReference type="InParanoid" id="A0A177BWL0"/>
<dbReference type="Proteomes" id="UP000077069">
    <property type="component" value="Unassembled WGS sequence"/>
</dbReference>
<proteinExistence type="predicted"/>
<reference evidence="1 2" key="1">
    <citation type="submission" date="2016-05" db="EMBL/GenBank/DDBJ databases">
        <title>Comparative analysis of secretome profiles of manganese(II)-oxidizing ascomycete fungi.</title>
        <authorList>
            <consortium name="DOE Joint Genome Institute"/>
            <person name="Zeiner C.A."/>
            <person name="Purvine S.O."/>
            <person name="Zink E.M."/>
            <person name="Wu S."/>
            <person name="Pasa-Tolic L."/>
            <person name="Chaput D.L."/>
            <person name="Haridas S."/>
            <person name="Grigoriev I.V."/>
            <person name="Santelli C.M."/>
            <person name="Hansel C.M."/>
        </authorList>
    </citation>
    <scope>NUCLEOTIDE SEQUENCE [LARGE SCALE GENOMIC DNA]</scope>
    <source>
        <strain evidence="1 2">AP3s5-JAC2a</strain>
    </source>
</reference>
<dbReference type="EMBL" id="KV441560">
    <property type="protein sequence ID" value="OAF99873.1"/>
    <property type="molecule type" value="Genomic_DNA"/>
</dbReference>
<sequence length="237" mass="27760">MMAFSQLGLRQGNIVRRFAVFVHLGVAHFTGGAGPLRFQCHERSKEANRSLIRWCLTWSELIKLYTARELISPLSICCVAFATSLLARMDAEATWANRFWREMLLKAATAHDHDETHSYYYLQHAFLRGRIQYSYGRPDVGYGKEVVVNDPTRELDWMKYAGVHHAEEYQKRRPRSESLRLELSSDENATRSLQNVMGRMFNTIRSPNYFRRYYTVFQVTMRFLVDLRQATRGFILS</sequence>
<dbReference type="AlphaFoldDB" id="A0A177BWL0"/>
<evidence type="ECO:0000313" key="2">
    <source>
        <dbReference type="Proteomes" id="UP000077069"/>
    </source>
</evidence>